<evidence type="ECO:0000313" key="3">
    <source>
        <dbReference type="EMBL" id="AGH61042.1"/>
    </source>
</evidence>
<feature type="coiled-coil region" evidence="1">
    <location>
        <begin position="43"/>
        <end position="77"/>
    </location>
</feature>
<organism evidence="3">
    <name type="scientific">Trypanosoma brucei</name>
    <dbReference type="NCBI Taxonomy" id="5691"/>
    <lineage>
        <taxon>Eukaryota</taxon>
        <taxon>Discoba</taxon>
        <taxon>Euglenozoa</taxon>
        <taxon>Kinetoplastea</taxon>
        <taxon>Metakinetoplastina</taxon>
        <taxon>Trypanosomatida</taxon>
        <taxon>Trypanosomatidae</taxon>
        <taxon>Trypanosoma</taxon>
    </lineage>
</organism>
<feature type="region of interest" description="Disordered" evidence="2">
    <location>
        <begin position="428"/>
        <end position="465"/>
    </location>
</feature>
<proteinExistence type="predicted"/>
<dbReference type="VEuPathDB" id="TriTrypDB:Tb427_000407100"/>
<keyword evidence="1" id="KW-0175">Coiled coil</keyword>
<name>M4T1T5_9TRYP</name>
<protein>
    <submittedName>
        <fullName evidence="3">Variant surface glycoprotein 478</fullName>
    </submittedName>
</protein>
<evidence type="ECO:0000256" key="1">
    <source>
        <dbReference type="SAM" id="Coils"/>
    </source>
</evidence>
<dbReference type="SUPFAM" id="SSF58087">
    <property type="entry name" value="Variant surface glycoprotein (N-terminal domain)"/>
    <property type="match status" value="1"/>
</dbReference>
<reference evidence="3" key="1">
    <citation type="submission" date="2013-02" db="EMBL/GenBank/DDBJ databases">
        <authorList>
            <person name="Cross G.A.M."/>
            <person name="Kim H.-S."/>
            <person name="Wickstead B."/>
        </authorList>
    </citation>
    <scope>NUCLEOTIDE SEQUENCE</scope>
    <source>
        <strain evidence="3">Lister 427</strain>
    </source>
</reference>
<sequence>MYNSKKMHLQTKIAALTVVIFNAAADTPAEEAAKAANDACKAIWFLDNLAEHLEQQLRQAEDHANKLRNEAEQLEIAYISSDFKQRKLGYGLLLAATIDALQQTEASIADNAGEYSEAARQLRNVSATITAANRFQLRQESKTHVGTAATTLAGIAGDAGKSCKYEAYEEQAGYTHCAFPPANQEKLHKNKITTTGLKSIPYPKKEFVSKIKSKLYAFAKGTVGSMASGGTKGLVCGNDHSTISGGNLQGTNVIGAVLKPAAIDSAIETAALTTGNSAECVKATDTADKDADAKSRVLEAVCSVLGKSLAKPPIAAESTIRDFQADGRHASITFAAMKGQGLIPQDEEKAEKKQIADFVAAAFGTKESAIAEDFIKPLSANKLSFAGKGKEQKEEANKIAKSTNAGIAIAFFAGKNEKVEATNAKGGQSVEYGKKSDSEDKTGKKKDGDNKTNATDCTGAEEGKCDKTKCDWNAEKKQCKGKDEENISSLIKVSFFLILWLL</sequence>
<reference evidence="3" key="2">
    <citation type="journal article" date="2014" name="Mol. Biochem. Parasitol.">
        <title>Capturing the variant surface glycoprotein repertoire (the VSGnome) of Trypanosoma brucei Lister 427.</title>
        <authorList>
            <person name="Cross G.A."/>
            <person name="Kim H.S."/>
            <person name="Wickstead B."/>
        </authorList>
    </citation>
    <scope>NUCLEOTIDE SEQUENCE</scope>
    <source>
        <strain evidence="3">Lister 427</strain>
    </source>
</reference>
<dbReference type="VEuPathDB" id="TriTrypDB:Tb427_000106600"/>
<accession>M4T1T5</accession>
<evidence type="ECO:0000256" key="2">
    <source>
        <dbReference type="SAM" id="MobiDB-lite"/>
    </source>
</evidence>
<dbReference type="AlphaFoldDB" id="M4T1T5"/>
<feature type="compositionally biased region" description="Basic and acidic residues" evidence="2">
    <location>
        <begin position="432"/>
        <end position="450"/>
    </location>
</feature>
<dbReference type="EMBL" id="KC613611">
    <property type="protein sequence ID" value="AGH61042.1"/>
    <property type="molecule type" value="Genomic_DNA"/>
</dbReference>
<dbReference type="VEuPathDB" id="TriTrypDB:Tb927.11.18430"/>